<dbReference type="Proteomes" id="UP000583929">
    <property type="component" value="Unassembled WGS sequence"/>
</dbReference>
<dbReference type="EMBL" id="JAATIQ010000063">
    <property type="protein sequence ID" value="KAF4390330.1"/>
    <property type="molecule type" value="Genomic_DNA"/>
</dbReference>
<dbReference type="AlphaFoldDB" id="A0A7J6H6X9"/>
<gene>
    <name evidence="1" type="ORF">G4B88_024336</name>
</gene>
<evidence type="ECO:0000313" key="1">
    <source>
        <dbReference type="EMBL" id="KAF4390330.1"/>
    </source>
</evidence>
<protein>
    <submittedName>
        <fullName evidence="1">Uncharacterized protein</fullName>
    </submittedName>
</protein>
<keyword evidence="2" id="KW-1185">Reference proteome</keyword>
<dbReference type="InterPro" id="IPR036643">
    <property type="entry name" value="RNApol_insert_sf"/>
</dbReference>
<organism evidence="1 2">
    <name type="scientific">Cannabis sativa</name>
    <name type="common">Hemp</name>
    <name type="synonym">Marijuana</name>
    <dbReference type="NCBI Taxonomy" id="3483"/>
    <lineage>
        <taxon>Eukaryota</taxon>
        <taxon>Viridiplantae</taxon>
        <taxon>Streptophyta</taxon>
        <taxon>Embryophyta</taxon>
        <taxon>Tracheophyta</taxon>
        <taxon>Spermatophyta</taxon>
        <taxon>Magnoliopsida</taxon>
        <taxon>eudicotyledons</taxon>
        <taxon>Gunneridae</taxon>
        <taxon>Pentapetalae</taxon>
        <taxon>rosids</taxon>
        <taxon>fabids</taxon>
        <taxon>Rosales</taxon>
        <taxon>Cannabaceae</taxon>
        <taxon>Cannabis</taxon>
    </lineage>
</organism>
<dbReference type="Gene3D" id="2.170.120.12">
    <property type="entry name" value="DNA-directed RNA polymerase, insert domain"/>
    <property type="match status" value="1"/>
</dbReference>
<reference evidence="1 2" key="1">
    <citation type="journal article" date="2020" name="bioRxiv">
        <title>Sequence and annotation of 42 cannabis genomes reveals extensive copy number variation in cannabinoid synthesis and pathogen resistance genes.</title>
        <authorList>
            <person name="Mckernan K.J."/>
            <person name="Helbert Y."/>
            <person name="Kane L.T."/>
            <person name="Ebling H."/>
            <person name="Zhang L."/>
            <person name="Liu B."/>
            <person name="Eaton Z."/>
            <person name="Mclaughlin S."/>
            <person name="Kingan S."/>
            <person name="Baybayan P."/>
            <person name="Concepcion G."/>
            <person name="Jordan M."/>
            <person name="Riva A."/>
            <person name="Barbazuk W."/>
            <person name="Harkins T."/>
        </authorList>
    </citation>
    <scope>NUCLEOTIDE SEQUENCE [LARGE SCALE GENOMIC DNA]</scope>
    <source>
        <strain evidence="2">cv. Jamaican Lion 4</strain>
        <tissue evidence="1">Leaf</tissue>
    </source>
</reference>
<comment type="caution">
    <text evidence="1">The sequence shown here is derived from an EMBL/GenBank/DDBJ whole genome shotgun (WGS) entry which is preliminary data.</text>
</comment>
<dbReference type="SUPFAM" id="SSF56553">
    <property type="entry name" value="Insert subdomain of RNA polymerase alpha subunit"/>
    <property type="match status" value="1"/>
</dbReference>
<sequence length="209" mass="22958">MNLKEIVLRSNLYGTRETSICVKGPGYVTAQDIILPSSIPLPYEFILNRDLLAQLYPNFAKGATPFFTLNWTFKEILEEIPLKKPLITLRPLPWEEEEVVDSQLLPIKSNVNYAKNLGMLLLTVFINLIKASQNSEGQPLHDFSSDASPRIQAPTITVAPQKTQITVSHSVSVLTSSVGPLTEPMPTSVAPAVPIVARTTPIVPSELPS</sequence>
<evidence type="ECO:0000313" key="2">
    <source>
        <dbReference type="Proteomes" id="UP000583929"/>
    </source>
</evidence>
<name>A0A7J6H6X9_CANSA</name>
<accession>A0A7J6H6X9</accession>
<proteinExistence type="predicted"/>